<evidence type="ECO:0008006" key="4">
    <source>
        <dbReference type="Google" id="ProtNLM"/>
    </source>
</evidence>
<evidence type="ECO:0000313" key="3">
    <source>
        <dbReference type="Proteomes" id="UP000295783"/>
    </source>
</evidence>
<keyword evidence="1" id="KW-0812">Transmembrane</keyword>
<sequence length="116" mass="12814">MTPWPARVIQVLLVVAILLVLWDAVDALNAPACSDGAAFDAGGCYPWEFEGPFAEFWHWRSRENYLLSRLLVLMPILAAFAVPFFIRRSLIALSSMIGIAIGGSLVLVWVPQAIGW</sequence>
<keyword evidence="1" id="KW-0472">Membrane</keyword>
<keyword evidence="1" id="KW-1133">Transmembrane helix</keyword>
<organism evidence="2 3">
    <name type="scientific">Dongia mobilis</name>
    <dbReference type="NCBI Taxonomy" id="578943"/>
    <lineage>
        <taxon>Bacteria</taxon>
        <taxon>Pseudomonadati</taxon>
        <taxon>Pseudomonadota</taxon>
        <taxon>Alphaproteobacteria</taxon>
        <taxon>Rhodospirillales</taxon>
        <taxon>Dongiaceae</taxon>
        <taxon>Dongia</taxon>
    </lineage>
</organism>
<comment type="caution">
    <text evidence="2">The sequence shown here is derived from an EMBL/GenBank/DDBJ whole genome shotgun (WGS) entry which is preliminary data.</text>
</comment>
<dbReference type="Proteomes" id="UP000295783">
    <property type="component" value="Unassembled WGS sequence"/>
</dbReference>
<reference evidence="2 3" key="1">
    <citation type="submission" date="2019-03" db="EMBL/GenBank/DDBJ databases">
        <title>Genomic Encyclopedia of Type Strains, Phase III (KMG-III): the genomes of soil and plant-associated and newly described type strains.</title>
        <authorList>
            <person name="Whitman W."/>
        </authorList>
    </citation>
    <scope>NUCLEOTIDE SEQUENCE [LARGE SCALE GENOMIC DNA]</scope>
    <source>
        <strain evidence="2 3">CGMCC 1.7660</strain>
    </source>
</reference>
<dbReference type="EMBL" id="SNYW01000006">
    <property type="protein sequence ID" value="TDQ84006.1"/>
    <property type="molecule type" value="Genomic_DNA"/>
</dbReference>
<feature type="transmembrane region" description="Helical" evidence="1">
    <location>
        <begin position="93"/>
        <end position="114"/>
    </location>
</feature>
<feature type="transmembrane region" description="Helical" evidence="1">
    <location>
        <begin position="66"/>
        <end position="86"/>
    </location>
</feature>
<accession>A0A4R6WR86</accession>
<gene>
    <name evidence="2" type="ORF">A8950_0552</name>
</gene>
<keyword evidence="3" id="KW-1185">Reference proteome</keyword>
<evidence type="ECO:0000256" key="1">
    <source>
        <dbReference type="SAM" id="Phobius"/>
    </source>
</evidence>
<proteinExistence type="predicted"/>
<evidence type="ECO:0000313" key="2">
    <source>
        <dbReference type="EMBL" id="TDQ84006.1"/>
    </source>
</evidence>
<dbReference type="AlphaFoldDB" id="A0A4R6WR86"/>
<name>A0A4R6WR86_9PROT</name>
<protein>
    <recommendedName>
        <fullName evidence="4">ABC transporter permease</fullName>
    </recommendedName>
</protein>